<comment type="caution">
    <text evidence="1">The sequence shown here is derived from an EMBL/GenBank/DDBJ whole genome shotgun (WGS) entry which is preliminary data.</text>
</comment>
<name>A0A811KT60_9BILA</name>
<dbReference type="EMBL" id="CAJFDH010000004">
    <property type="protein sequence ID" value="CAD5218931.1"/>
    <property type="molecule type" value="Genomic_DNA"/>
</dbReference>
<sequence>MKIFVDRLEAWMWYRIIEHVTGMEDTCSLAMVNKYFYKLVKMGFKKLCSDHAAYRLEGATWASAFSE</sequence>
<dbReference type="EMBL" id="CAJFCW020000004">
    <property type="protein sequence ID" value="CAG9112146.1"/>
    <property type="molecule type" value="Genomic_DNA"/>
</dbReference>
<accession>A0A811KT60</accession>
<proteinExistence type="predicted"/>
<dbReference type="AlphaFoldDB" id="A0A811KT60"/>
<dbReference type="Proteomes" id="UP000614601">
    <property type="component" value="Unassembled WGS sequence"/>
</dbReference>
<reference evidence="1" key="1">
    <citation type="submission" date="2020-09" db="EMBL/GenBank/DDBJ databases">
        <authorList>
            <person name="Kikuchi T."/>
        </authorList>
    </citation>
    <scope>NUCLEOTIDE SEQUENCE</scope>
    <source>
        <strain evidence="1">SH1</strain>
    </source>
</reference>
<evidence type="ECO:0000313" key="2">
    <source>
        <dbReference type="Proteomes" id="UP000614601"/>
    </source>
</evidence>
<evidence type="ECO:0008006" key="3">
    <source>
        <dbReference type="Google" id="ProtNLM"/>
    </source>
</evidence>
<organism evidence="1 2">
    <name type="scientific">Bursaphelenchus okinawaensis</name>
    <dbReference type="NCBI Taxonomy" id="465554"/>
    <lineage>
        <taxon>Eukaryota</taxon>
        <taxon>Metazoa</taxon>
        <taxon>Ecdysozoa</taxon>
        <taxon>Nematoda</taxon>
        <taxon>Chromadorea</taxon>
        <taxon>Rhabditida</taxon>
        <taxon>Tylenchina</taxon>
        <taxon>Tylenchomorpha</taxon>
        <taxon>Aphelenchoidea</taxon>
        <taxon>Aphelenchoididae</taxon>
        <taxon>Bursaphelenchus</taxon>
    </lineage>
</organism>
<dbReference type="Proteomes" id="UP000783686">
    <property type="component" value="Unassembled WGS sequence"/>
</dbReference>
<gene>
    <name evidence="1" type="ORF">BOKJ2_LOCUS8141</name>
</gene>
<evidence type="ECO:0000313" key="1">
    <source>
        <dbReference type="EMBL" id="CAD5218931.1"/>
    </source>
</evidence>
<protein>
    <recommendedName>
        <fullName evidence="3">F-box domain-containing protein</fullName>
    </recommendedName>
</protein>
<keyword evidence="2" id="KW-1185">Reference proteome</keyword>